<organism evidence="2 3">
    <name type="scientific">Mycena metata</name>
    <dbReference type="NCBI Taxonomy" id="1033252"/>
    <lineage>
        <taxon>Eukaryota</taxon>
        <taxon>Fungi</taxon>
        <taxon>Dikarya</taxon>
        <taxon>Basidiomycota</taxon>
        <taxon>Agaricomycotina</taxon>
        <taxon>Agaricomycetes</taxon>
        <taxon>Agaricomycetidae</taxon>
        <taxon>Agaricales</taxon>
        <taxon>Marasmiineae</taxon>
        <taxon>Mycenaceae</taxon>
        <taxon>Mycena</taxon>
    </lineage>
</organism>
<dbReference type="EMBL" id="JARKIB010000081">
    <property type="protein sequence ID" value="KAJ7746082.1"/>
    <property type="molecule type" value="Genomic_DNA"/>
</dbReference>
<comment type="caution">
    <text evidence="2">The sequence shown here is derived from an EMBL/GenBank/DDBJ whole genome shotgun (WGS) entry which is preliminary data.</text>
</comment>
<evidence type="ECO:0000256" key="1">
    <source>
        <dbReference type="SAM" id="MobiDB-lite"/>
    </source>
</evidence>
<evidence type="ECO:0000313" key="3">
    <source>
        <dbReference type="Proteomes" id="UP001215598"/>
    </source>
</evidence>
<proteinExistence type="predicted"/>
<reference evidence="2" key="1">
    <citation type="submission" date="2023-03" db="EMBL/GenBank/DDBJ databases">
        <title>Massive genome expansion in bonnet fungi (Mycena s.s.) driven by repeated elements and novel gene families across ecological guilds.</title>
        <authorList>
            <consortium name="Lawrence Berkeley National Laboratory"/>
            <person name="Harder C.B."/>
            <person name="Miyauchi S."/>
            <person name="Viragh M."/>
            <person name="Kuo A."/>
            <person name="Thoen E."/>
            <person name="Andreopoulos B."/>
            <person name="Lu D."/>
            <person name="Skrede I."/>
            <person name="Drula E."/>
            <person name="Henrissat B."/>
            <person name="Morin E."/>
            <person name="Kohler A."/>
            <person name="Barry K."/>
            <person name="LaButti K."/>
            <person name="Morin E."/>
            <person name="Salamov A."/>
            <person name="Lipzen A."/>
            <person name="Mereny Z."/>
            <person name="Hegedus B."/>
            <person name="Baldrian P."/>
            <person name="Stursova M."/>
            <person name="Weitz H."/>
            <person name="Taylor A."/>
            <person name="Grigoriev I.V."/>
            <person name="Nagy L.G."/>
            <person name="Martin F."/>
            <person name="Kauserud H."/>
        </authorList>
    </citation>
    <scope>NUCLEOTIDE SEQUENCE</scope>
    <source>
        <strain evidence="2">CBHHK182m</strain>
    </source>
</reference>
<feature type="region of interest" description="Disordered" evidence="1">
    <location>
        <begin position="145"/>
        <end position="202"/>
    </location>
</feature>
<gene>
    <name evidence="2" type="ORF">B0H16DRAFT_968253</name>
</gene>
<dbReference type="AlphaFoldDB" id="A0AAD7ILR9"/>
<dbReference type="Proteomes" id="UP001215598">
    <property type="component" value="Unassembled WGS sequence"/>
</dbReference>
<feature type="compositionally biased region" description="Low complexity" evidence="1">
    <location>
        <begin position="89"/>
        <end position="103"/>
    </location>
</feature>
<sequence>MGFTQTLLETTGLPIGIAPSAASVSAISLRPEFRSLCDGNTYPNPVPMVTPTPSSMPPGSQPPAHSYRARRSARWSASFRRGVIILSSSSKKPTKAASDSSTRARARAGNVTAADDSSTHIHIHPITHLHLHPIYNGESSHSIAGAATAGTRTRREEQREQREQRGEESRVSVSPGRSGASAVKREEGGRRGWMGMRWRPTGGRRFGPRGARCQEGVHACCRCDGRERDVYDKGERDERVYRGRGKAEGMVESKARAADLRRV</sequence>
<feature type="region of interest" description="Disordered" evidence="1">
    <location>
        <begin position="89"/>
        <end position="117"/>
    </location>
</feature>
<feature type="compositionally biased region" description="Basic and acidic residues" evidence="1">
    <location>
        <begin position="153"/>
        <end position="170"/>
    </location>
</feature>
<name>A0AAD7ILR9_9AGAR</name>
<keyword evidence="3" id="KW-1185">Reference proteome</keyword>
<evidence type="ECO:0000313" key="2">
    <source>
        <dbReference type="EMBL" id="KAJ7746082.1"/>
    </source>
</evidence>
<accession>A0AAD7ILR9</accession>
<protein>
    <submittedName>
        <fullName evidence="2">Uncharacterized protein</fullName>
    </submittedName>
</protein>
<feature type="compositionally biased region" description="Low complexity" evidence="1">
    <location>
        <begin position="193"/>
        <end position="202"/>
    </location>
</feature>